<feature type="domain" description="FAS1" evidence="1">
    <location>
        <begin position="1"/>
        <end position="79"/>
    </location>
</feature>
<sequence length="173" mass="19028">MFLQANERENILLHHIVSGLITSDQIINGTAVLTLGGNNITFSINVVNMTLIVKANDANLIDFDINASNGVIHVVDQLLLPPSHDNRLAMLQTPQYEKEPEPLPNNIIEMAESIGLTSMTEYLADAGLALPLSMKGTSKTFILFNMSRIGDSERGRKSNRNIEGNECKLKINL</sequence>
<dbReference type="InterPro" id="IPR036378">
    <property type="entry name" value="FAS1_dom_sf"/>
</dbReference>
<evidence type="ECO:0000313" key="2">
    <source>
        <dbReference type="EMBL" id="KAB7498263.1"/>
    </source>
</evidence>
<evidence type="ECO:0000259" key="1">
    <source>
        <dbReference type="PROSITE" id="PS50213"/>
    </source>
</evidence>
<dbReference type="SMART" id="SM00554">
    <property type="entry name" value="FAS1"/>
    <property type="match status" value="1"/>
</dbReference>
<organism evidence="2 3">
    <name type="scientific">Armadillidium nasatum</name>
    <dbReference type="NCBI Taxonomy" id="96803"/>
    <lineage>
        <taxon>Eukaryota</taxon>
        <taxon>Metazoa</taxon>
        <taxon>Ecdysozoa</taxon>
        <taxon>Arthropoda</taxon>
        <taxon>Crustacea</taxon>
        <taxon>Multicrustacea</taxon>
        <taxon>Malacostraca</taxon>
        <taxon>Eumalacostraca</taxon>
        <taxon>Peracarida</taxon>
        <taxon>Isopoda</taxon>
        <taxon>Oniscidea</taxon>
        <taxon>Crinocheta</taxon>
        <taxon>Armadillidiidae</taxon>
        <taxon>Armadillidium</taxon>
    </lineage>
</organism>
<dbReference type="PROSITE" id="PS50213">
    <property type="entry name" value="FAS1"/>
    <property type="match status" value="1"/>
</dbReference>
<gene>
    <name evidence="2" type="ORF">Anas_06476</name>
</gene>
<dbReference type="OrthoDB" id="286301at2759"/>
<reference evidence="2 3" key="1">
    <citation type="journal article" date="2019" name="PLoS Biol.">
        <title>Sex chromosomes control vertical transmission of feminizing Wolbachia symbionts in an isopod.</title>
        <authorList>
            <person name="Becking T."/>
            <person name="Chebbi M.A."/>
            <person name="Giraud I."/>
            <person name="Moumen B."/>
            <person name="Laverre T."/>
            <person name="Caubet Y."/>
            <person name="Peccoud J."/>
            <person name="Gilbert C."/>
            <person name="Cordaux R."/>
        </authorList>
    </citation>
    <scope>NUCLEOTIDE SEQUENCE [LARGE SCALE GENOMIC DNA]</scope>
    <source>
        <strain evidence="2">ANa2</strain>
        <tissue evidence="2">Whole body excluding digestive tract and cuticle</tissue>
    </source>
</reference>
<dbReference type="PANTHER" id="PTHR10900">
    <property type="entry name" value="PERIOSTIN-RELATED"/>
    <property type="match status" value="1"/>
</dbReference>
<proteinExistence type="predicted"/>
<evidence type="ECO:0000313" key="3">
    <source>
        <dbReference type="Proteomes" id="UP000326759"/>
    </source>
</evidence>
<dbReference type="Proteomes" id="UP000326759">
    <property type="component" value="Unassembled WGS sequence"/>
</dbReference>
<comment type="caution">
    <text evidence="2">The sequence shown here is derived from an EMBL/GenBank/DDBJ whole genome shotgun (WGS) entry which is preliminary data.</text>
</comment>
<keyword evidence="3" id="KW-1185">Reference proteome</keyword>
<dbReference type="EMBL" id="SEYY01019438">
    <property type="protein sequence ID" value="KAB7498263.1"/>
    <property type="molecule type" value="Genomic_DNA"/>
</dbReference>
<protein>
    <recommendedName>
        <fullName evidence="1">FAS1 domain-containing protein</fullName>
    </recommendedName>
</protein>
<accession>A0A5N5SVL4</accession>
<dbReference type="InterPro" id="IPR000782">
    <property type="entry name" value="FAS1_domain"/>
</dbReference>
<dbReference type="GO" id="GO:0005615">
    <property type="term" value="C:extracellular space"/>
    <property type="evidence" value="ECO:0007669"/>
    <property type="project" value="TreeGrafter"/>
</dbReference>
<dbReference type="AlphaFoldDB" id="A0A5N5SVL4"/>
<dbReference type="Gene3D" id="2.30.180.10">
    <property type="entry name" value="FAS1 domain"/>
    <property type="match status" value="1"/>
</dbReference>
<name>A0A5N5SVL4_9CRUS</name>
<dbReference type="Pfam" id="PF02469">
    <property type="entry name" value="Fasciclin"/>
    <property type="match status" value="1"/>
</dbReference>
<dbReference type="SUPFAM" id="SSF82153">
    <property type="entry name" value="FAS1 domain"/>
    <property type="match status" value="1"/>
</dbReference>
<dbReference type="InterPro" id="IPR050904">
    <property type="entry name" value="Adhesion/Biosynth-related"/>
</dbReference>
<dbReference type="PANTHER" id="PTHR10900:SF77">
    <property type="entry name" value="FI19380P1"/>
    <property type="match status" value="1"/>
</dbReference>